<protein>
    <recommendedName>
        <fullName evidence="2">Fibronectin type-III domain-containing protein</fullName>
    </recommendedName>
</protein>
<evidence type="ECO:0000259" key="2">
    <source>
        <dbReference type="PROSITE" id="PS50853"/>
    </source>
</evidence>
<evidence type="ECO:0000313" key="4">
    <source>
        <dbReference type="Proteomes" id="UP001139031"/>
    </source>
</evidence>
<feature type="domain" description="Fibronectin type-III" evidence="2">
    <location>
        <begin position="73"/>
        <end position="174"/>
    </location>
</feature>
<dbReference type="PROSITE" id="PS50853">
    <property type="entry name" value="FN3"/>
    <property type="match status" value="1"/>
</dbReference>
<gene>
    <name evidence="3" type="ORF">K7C98_41700</name>
</gene>
<dbReference type="PANTHER" id="PTHR45817:SF4">
    <property type="entry name" value="LYSYL OXIDASE-LIKE-RELATED"/>
    <property type="match status" value="1"/>
</dbReference>
<evidence type="ECO:0000256" key="1">
    <source>
        <dbReference type="SAM" id="MobiDB-lite"/>
    </source>
</evidence>
<dbReference type="Gene3D" id="2.60.40.10">
    <property type="entry name" value="Immunoglobulins"/>
    <property type="match status" value="1"/>
</dbReference>
<dbReference type="InterPro" id="IPR001695">
    <property type="entry name" value="Lysyl_oxidase"/>
</dbReference>
<dbReference type="EMBL" id="JAIRAU010000059">
    <property type="protein sequence ID" value="MBZ5715785.1"/>
    <property type="molecule type" value="Genomic_DNA"/>
</dbReference>
<dbReference type="InterPro" id="IPR013783">
    <property type="entry name" value="Ig-like_fold"/>
</dbReference>
<dbReference type="InterPro" id="IPR036116">
    <property type="entry name" value="FN3_sf"/>
</dbReference>
<sequence length="618" mass="64990">MSDGPRARCPSTCVALCGVAVQLACGREDVTTTQAASTSGASTGRDSTSGDGSTGTSSAGAPTTGPSGVDELPPAPFLVSPGDGAADVSTAVELCWKPVVDPEGEPVRYRVFVDDTELTHGILGEEPGYPGPCVGPLDLKFETTYSWQVQAFEADDLSRGSQKRPAWSFTTRSDGLTGVVFEEEFDGDFQWQIEGDAASGAWVRGNPEAATHAGNRSQPELCYAGHNCLFTGHNPDGLADAEDVAGGSTIVTSPEFDLDGAATATVELRRFFYKSEPGAGSSLTVELLVPDADAPDGYVAHELERLDVDNALAPANLWTPREYGACGVPMVAGSRLRLTATDLGAGILEAAIDSVTVRAHAESTICASAPGGLCDPGAGPAACPDELLCCSQGVLNTGVYRCTTPVAGLDFADPPATPESPGNGPLGCDAPDLMVDDNWISPIFHEIMADADTCEVGEGCLGGLGMRRLMLFTAAMPNIGSADLVMGIPANHPELYHYSACHDHYHFDEFARYELRDSGGETVVATGHKQAFCMLDTISWAWPLALPRFDCANQGISRGFTDHYEAGLPCQWVDITGLAPGEYVLRISVNQPRPDAALPLLNERAYDNNTIEVPVIVP</sequence>
<dbReference type="InterPro" id="IPR003961">
    <property type="entry name" value="FN3_dom"/>
</dbReference>
<dbReference type="Proteomes" id="UP001139031">
    <property type="component" value="Unassembled WGS sequence"/>
</dbReference>
<feature type="region of interest" description="Disordered" evidence="1">
    <location>
        <begin position="30"/>
        <end position="82"/>
    </location>
</feature>
<keyword evidence="4" id="KW-1185">Reference proteome</keyword>
<organism evidence="3 4">
    <name type="scientific">Nannocystis pusilla</name>
    <dbReference type="NCBI Taxonomy" id="889268"/>
    <lineage>
        <taxon>Bacteria</taxon>
        <taxon>Pseudomonadati</taxon>
        <taxon>Myxococcota</taxon>
        <taxon>Polyangia</taxon>
        <taxon>Nannocystales</taxon>
        <taxon>Nannocystaceae</taxon>
        <taxon>Nannocystis</taxon>
    </lineage>
</organism>
<comment type="caution">
    <text evidence="3">The sequence shown here is derived from an EMBL/GenBank/DDBJ whole genome shotgun (WGS) entry which is preliminary data.</text>
</comment>
<name>A0ABS7U5F2_9BACT</name>
<accession>A0ABS7U5F2</accession>
<dbReference type="RefSeq" id="WP_224197526.1">
    <property type="nucleotide sequence ID" value="NZ_JAIRAU010000059.1"/>
</dbReference>
<dbReference type="Pfam" id="PF01186">
    <property type="entry name" value="Lysyl_oxidase"/>
    <property type="match status" value="1"/>
</dbReference>
<dbReference type="SUPFAM" id="SSF49265">
    <property type="entry name" value="Fibronectin type III"/>
    <property type="match status" value="1"/>
</dbReference>
<proteinExistence type="predicted"/>
<feature type="compositionally biased region" description="Low complexity" evidence="1">
    <location>
        <begin position="31"/>
        <end position="68"/>
    </location>
</feature>
<evidence type="ECO:0000313" key="3">
    <source>
        <dbReference type="EMBL" id="MBZ5715785.1"/>
    </source>
</evidence>
<dbReference type="PANTHER" id="PTHR45817">
    <property type="entry name" value="LYSYL OXIDASE-LIKE-RELATED"/>
    <property type="match status" value="1"/>
</dbReference>
<reference evidence="3" key="1">
    <citation type="submission" date="2021-08" db="EMBL/GenBank/DDBJ databases">
        <authorList>
            <person name="Stevens D.C."/>
        </authorList>
    </citation>
    <scope>NUCLEOTIDE SEQUENCE</scope>
    <source>
        <strain evidence="3">DSM 53165</strain>
    </source>
</reference>
<dbReference type="InterPro" id="IPR050912">
    <property type="entry name" value="LOX-like_protein"/>
</dbReference>